<dbReference type="AlphaFoldDB" id="A0A9P6N5M2"/>
<keyword evidence="4 7" id="KW-1133">Transmembrane helix</keyword>
<feature type="transmembrane region" description="Helical" evidence="7">
    <location>
        <begin position="347"/>
        <end position="365"/>
    </location>
</feature>
<evidence type="ECO:0008006" key="10">
    <source>
        <dbReference type="Google" id="ProtNLM"/>
    </source>
</evidence>
<name>A0A9P6N5M2_9BASI</name>
<keyword evidence="2" id="KW-0813">Transport</keyword>
<dbReference type="GO" id="GO:0016020">
    <property type="term" value="C:membrane"/>
    <property type="evidence" value="ECO:0007669"/>
    <property type="project" value="UniProtKB-SubCell"/>
</dbReference>
<evidence type="ECO:0000256" key="5">
    <source>
        <dbReference type="ARBA" id="ARBA00023136"/>
    </source>
</evidence>
<accession>A0A9P6N5M2</accession>
<dbReference type="Gene3D" id="1.20.1740.10">
    <property type="entry name" value="Amino acid/polyamine transporter I"/>
    <property type="match status" value="1"/>
</dbReference>
<feature type="transmembrane region" description="Helical" evidence="7">
    <location>
        <begin position="371"/>
        <end position="393"/>
    </location>
</feature>
<dbReference type="InterPro" id="IPR002293">
    <property type="entry name" value="AA/rel_permease1"/>
</dbReference>
<proteinExistence type="predicted"/>
<evidence type="ECO:0000256" key="4">
    <source>
        <dbReference type="ARBA" id="ARBA00022989"/>
    </source>
</evidence>
<keyword evidence="5 7" id="KW-0472">Membrane</keyword>
<dbReference type="OrthoDB" id="10054429at2759"/>
<feature type="transmembrane region" description="Helical" evidence="7">
    <location>
        <begin position="296"/>
        <end position="317"/>
    </location>
</feature>
<keyword evidence="3 7" id="KW-0812">Transmembrane</keyword>
<dbReference type="PANTHER" id="PTHR45649">
    <property type="entry name" value="AMINO-ACID PERMEASE BAT1"/>
    <property type="match status" value="1"/>
</dbReference>
<dbReference type="PROSITE" id="PS00218">
    <property type="entry name" value="AMINO_ACID_PERMEASE_1"/>
    <property type="match status" value="1"/>
</dbReference>
<evidence type="ECO:0000256" key="7">
    <source>
        <dbReference type="SAM" id="Phobius"/>
    </source>
</evidence>
<dbReference type="InterPro" id="IPR004840">
    <property type="entry name" value="Amino_acid_permease_CS"/>
</dbReference>
<feature type="transmembrane region" description="Helical" evidence="7">
    <location>
        <begin position="654"/>
        <end position="674"/>
    </location>
</feature>
<feature type="transmembrane region" description="Helical" evidence="7">
    <location>
        <begin position="555"/>
        <end position="574"/>
    </location>
</feature>
<dbReference type="Proteomes" id="UP000886653">
    <property type="component" value="Unassembled WGS sequence"/>
</dbReference>
<organism evidence="8 9">
    <name type="scientific">Cronartium quercuum f. sp. fusiforme G11</name>
    <dbReference type="NCBI Taxonomy" id="708437"/>
    <lineage>
        <taxon>Eukaryota</taxon>
        <taxon>Fungi</taxon>
        <taxon>Dikarya</taxon>
        <taxon>Basidiomycota</taxon>
        <taxon>Pucciniomycotina</taxon>
        <taxon>Pucciniomycetes</taxon>
        <taxon>Pucciniales</taxon>
        <taxon>Coleosporiaceae</taxon>
        <taxon>Cronartium</taxon>
    </lineage>
</organism>
<evidence type="ECO:0000256" key="6">
    <source>
        <dbReference type="SAM" id="MobiDB-lite"/>
    </source>
</evidence>
<feature type="region of interest" description="Disordered" evidence="6">
    <location>
        <begin position="1"/>
        <end position="40"/>
    </location>
</feature>
<evidence type="ECO:0000256" key="1">
    <source>
        <dbReference type="ARBA" id="ARBA00004141"/>
    </source>
</evidence>
<feature type="transmembrane region" description="Helical" evidence="7">
    <location>
        <begin position="624"/>
        <end position="642"/>
    </location>
</feature>
<reference evidence="8" key="1">
    <citation type="submission" date="2013-11" db="EMBL/GenBank/DDBJ databases">
        <title>Genome sequence of the fusiform rust pathogen reveals effectors for host alternation and coevolution with pine.</title>
        <authorList>
            <consortium name="DOE Joint Genome Institute"/>
            <person name="Smith K."/>
            <person name="Pendleton A."/>
            <person name="Kubisiak T."/>
            <person name="Anderson C."/>
            <person name="Salamov A."/>
            <person name="Aerts A."/>
            <person name="Riley R."/>
            <person name="Clum A."/>
            <person name="Lindquist E."/>
            <person name="Ence D."/>
            <person name="Campbell M."/>
            <person name="Kronenberg Z."/>
            <person name="Feau N."/>
            <person name="Dhillon B."/>
            <person name="Hamelin R."/>
            <person name="Burleigh J."/>
            <person name="Smith J."/>
            <person name="Yandell M."/>
            <person name="Nelson C."/>
            <person name="Grigoriev I."/>
            <person name="Davis J."/>
        </authorList>
    </citation>
    <scope>NUCLEOTIDE SEQUENCE</scope>
    <source>
        <strain evidence="8">G11</strain>
    </source>
</reference>
<gene>
    <name evidence="8" type="ORF">CROQUDRAFT_666734</name>
</gene>
<evidence type="ECO:0000256" key="3">
    <source>
        <dbReference type="ARBA" id="ARBA00022692"/>
    </source>
</evidence>
<dbReference type="EMBL" id="MU167658">
    <property type="protein sequence ID" value="KAG0139273.1"/>
    <property type="molecule type" value="Genomic_DNA"/>
</dbReference>
<evidence type="ECO:0000313" key="8">
    <source>
        <dbReference type="EMBL" id="KAG0139273.1"/>
    </source>
</evidence>
<keyword evidence="9" id="KW-1185">Reference proteome</keyword>
<evidence type="ECO:0000313" key="9">
    <source>
        <dbReference type="Proteomes" id="UP000886653"/>
    </source>
</evidence>
<feature type="compositionally biased region" description="Polar residues" evidence="6">
    <location>
        <begin position="24"/>
        <end position="36"/>
    </location>
</feature>
<feature type="transmembrane region" description="Helical" evidence="7">
    <location>
        <begin position="249"/>
        <end position="275"/>
    </location>
</feature>
<dbReference type="Pfam" id="PF13520">
    <property type="entry name" value="AA_permease_2"/>
    <property type="match status" value="1"/>
</dbReference>
<feature type="transmembrane region" description="Helical" evidence="7">
    <location>
        <begin position="215"/>
        <end position="237"/>
    </location>
</feature>
<feature type="transmembrane region" description="Helical" evidence="7">
    <location>
        <begin position="452"/>
        <end position="472"/>
    </location>
</feature>
<dbReference type="GO" id="GO:0006865">
    <property type="term" value="P:amino acid transport"/>
    <property type="evidence" value="ECO:0007669"/>
    <property type="project" value="InterPro"/>
</dbReference>
<sequence length="768" mass="85002">MPHHLQDTNQAASADEAQYAARSGHTNSDVSQNTYVGGTRGLPQLPGHSCQTLSGAGLAQYHIHSDQTYGANSENQETSLNGSDTRRGLRQVQFPQDALLDQSYSLRSPTLGSAYSNRSPGHNCFPPDVNFETLKGNPTCHRIIEPMSNFPESNVGSEKSCLTTQNSSEGRMCDFTRSSSSTRPLKSSYANSQREAEAQLAWLGYKQELYRDWDFWTSFSLSFANIATVPGSFWAMYVGLPLGGPIVLVWGYLMMSLFMFVLNAVLAEMSSAYPVAGGMFSWTFKLARANTRFRDWARLLSWIVGCFLMICHVLVQIQISEQFIDVFLSLFTASGPHFQFTYFQRYAVVSAWLALLGLIGCTTTARSPTFWKIAGVVNVFATVSIFVSLLATAKHQRSFVSTFTAYENRSPFKSASWVFLYGSAVSGLTIGSEPAAHLSEETKDAAKTVPRVIFWSMVVSAVVGLLMNIVLVKTLAPVHHRTPGTLPVLDLVFWHCPERVAQFIVSCISIMMFFEDLSQTLVATRFYWALARDNAIPFAKYWRQVSTEYRIPRRATILLTLVSVVGATTCLEKAGILSQILIQGAAIVIAICYMVPIGLYLCSDKDAMRQDGRNTWTLRTWSRPLAAISLIFLASICVVFSTPSSSQINIHTWSWDPVVVVALVSFSMMTWMFYGQSHYAGPVKSLTVWTAGQEVELPNKVARVMVPAAAAVSRAPKQSVVTQDRTVPNQTTIAGVQTFNLPNAYVSYNSEGSMWCDTELENQQVSVI</sequence>
<evidence type="ECO:0000256" key="2">
    <source>
        <dbReference type="ARBA" id="ARBA00022448"/>
    </source>
</evidence>
<feature type="transmembrane region" description="Helical" evidence="7">
    <location>
        <begin position="580"/>
        <end position="603"/>
    </location>
</feature>
<dbReference type="GO" id="GO:0022857">
    <property type="term" value="F:transmembrane transporter activity"/>
    <property type="evidence" value="ECO:0007669"/>
    <property type="project" value="InterPro"/>
</dbReference>
<protein>
    <recommendedName>
        <fullName evidence="10">Amino acid transporter</fullName>
    </recommendedName>
</protein>
<feature type="compositionally biased region" description="Low complexity" evidence="6">
    <location>
        <begin position="11"/>
        <end position="21"/>
    </location>
</feature>
<comment type="subcellular location">
    <subcellularLocation>
        <location evidence="1">Membrane</location>
        <topology evidence="1">Multi-pass membrane protein</topology>
    </subcellularLocation>
</comment>
<comment type="caution">
    <text evidence="8">The sequence shown here is derived from an EMBL/GenBank/DDBJ whole genome shotgun (WGS) entry which is preliminary data.</text>
</comment>
<dbReference type="PANTHER" id="PTHR45649:SF26">
    <property type="entry name" value="OS04G0435100 PROTEIN"/>
    <property type="match status" value="1"/>
</dbReference>